<reference evidence="1 2" key="1">
    <citation type="submission" date="2017-09" db="EMBL/GenBank/DDBJ databases">
        <title>Depth-based differentiation of microbial function through sediment-hosted aquifers and enrichment of novel symbionts in the deep terrestrial subsurface.</title>
        <authorList>
            <person name="Probst A.J."/>
            <person name="Ladd B."/>
            <person name="Jarett J.K."/>
            <person name="Geller-Mcgrath D.E."/>
            <person name="Sieber C.M."/>
            <person name="Emerson J.B."/>
            <person name="Anantharaman K."/>
            <person name="Thomas B.C."/>
            <person name="Malmstrom R."/>
            <person name="Stieglmeier M."/>
            <person name="Klingl A."/>
            <person name="Woyke T."/>
            <person name="Ryan C.M."/>
            <person name="Banfield J.F."/>
        </authorList>
    </citation>
    <scope>NUCLEOTIDE SEQUENCE [LARGE SCALE GENOMIC DNA]</scope>
    <source>
        <strain evidence="1">CG23_combo_of_CG06-09_8_20_14_all_34_8</strain>
    </source>
</reference>
<comment type="caution">
    <text evidence="1">The sequence shown here is derived from an EMBL/GenBank/DDBJ whole genome shotgun (WGS) entry which is preliminary data.</text>
</comment>
<evidence type="ECO:0000313" key="1">
    <source>
        <dbReference type="EMBL" id="PIP53201.1"/>
    </source>
</evidence>
<name>A0A2H0B6F6_9BACT</name>
<dbReference type="AlphaFoldDB" id="A0A2H0B6F6"/>
<dbReference type="EMBL" id="PCSR01000052">
    <property type="protein sequence ID" value="PIP53201.1"/>
    <property type="molecule type" value="Genomic_DNA"/>
</dbReference>
<evidence type="ECO:0000313" key="2">
    <source>
        <dbReference type="Proteomes" id="UP000229459"/>
    </source>
</evidence>
<dbReference type="Proteomes" id="UP000229459">
    <property type="component" value="Unassembled WGS sequence"/>
</dbReference>
<proteinExistence type="predicted"/>
<organism evidence="1 2">
    <name type="scientific">Candidatus Beckwithbacteria bacterium CG23_combo_of_CG06-09_8_20_14_all_34_8</name>
    <dbReference type="NCBI Taxonomy" id="1974497"/>
    <lineage>
        <taxon>Bacteria</taxon>
        <taxon>Candidatus Beckwithiibacteriota</taxon>
    </lineage>
</organism>
<gene>
    <name evidence="1" type="ORF">COX08_02295</name>
</gene>
<protein>
    <submittedName>
        <fullName evidence="1">Uncharacterized protein</fullName>
    </submittedName>
</protein>
<accession>A0A2H0B6F6</accession>
<sequence length="118" mass="13430">MKERKLLKEQLMDWQSGSFDGVLAIERGVAAAERHKNQKIRRERACSYLALLEPGQYRTGSRDPIKGKVTFSQIIIREMNPDGTVLIVEDKKAYWINPIALCERLSLGGIEINLDSQD</sequence>